<evidence type="ECO:0000313" key="3">
    <source>
        <dbReference type="Proteomes" id="UP000821853"/>
    </source>
</evidence>
<keyword evidence="1" id="KW-0175">Coiled coil</keyword>
<evidence type="ECO:0000256" key="1">
    <source>
        <dbReference type="SAM" id="Coils"/>
    </source>
</evidence>
<reference evidence="2 3" key="1">
    <citation type="journal article" date="2020" name="Cell">
        <title>Large-Scale Comparative Analyses of Tick Genomes Elucidate Their Genetic Diversity and Vector Capacities.</title>
        <authorList>
            <consortium name="Tick Genome and Microbiome Consortium (TIGMIC)"/>
            <person name="Jia N."/>
            <person name="Wang J."/>
            <person name="Shi W."/>
            <person name="Du L."/>
            <person name="Sun Y."/>
            <person name="Zhan W."/>
            <person name="Jiang J.F."/>
            <person name="Wang Q."/>
            <person name="Zhang B."/>
            <person name="Ji P."/>
            <person name="Bell-Sakyi L."/>
            <person name="Cui X.M."/>
            <person name="Yuan T.T."/>
            <person name="Jiang B.G."/>
            <person name="Yang W.F."/>
            <person name="Lam T.T."/>
            <person name="Chang Q.C."/>
            <person name="Ding S.J."/>
            <person name="Wang X.J."/>
            <person name="Zhu J.G."/>
            <person name="Ruan X.D."/>
            <person name="Zhao L."/>
            <person name="Wei J.T."/>
            <person name="Ye R.Z."/>
            <person name="Que T.C."/>
            <person name="Du C.H."/>
            <person name="Zhou Y.H."/>
            <person name="Cheng J.X."/>
            <person name="Dai P.F."/>
            <person name="Guo W.B."/>
            <person name="Han X.H."/>
            <person name="Huang E.J."/>
            <person name="Li L.F."/>
            <person name="Wei W."/>
            <person name="Gao Y.C."/>
            <person name="Liu J.Z."/>
            <person name="Shao H.Z."/>
            <person name="Wang X."/>
            <person name="Wang C.C."/>
            <person name="Yang T.C."/>
            <person name="Huo Q.B."/>
            <person name="Li W."/>
            <person name="Chen H.Y."/>
            <person name="Chen S.E."/>
            <person name="Zhou L.G."/>
            <person name="Ni X.B."/>
            <person name="Tian J.H."/>
            <person name="Sheng Y."/>
            <person name="Liu T."/>
            <person name="Pan Y.S."/>
            <person name="Xia L.Y."/>
            <person name="Li J."/>
            <person name="Zhao F."/>
            <person name="Cao W.C."/>
        </authorList>
    </citation>
    <scope>NUCLEOTIDE SEQUENCE [LARGE SCALE GENOMIC DNA]</scope>
    <source>
        <strain evidence="2">HaeL-2018</strain>
    </source>
</reference>
<gene>
    <name evidence="2" type="ORF">HPB48_025892</name>
</gene>
<dbReference type="OrthoDB" id="7698657at2759"/>
<organism evidence="2 3">
    <name type="scientific">Haemaphysalis longicornis</name>
    <name type="common">Bush tick</name>
    <dbReference type="NCBI Taxonomy" id="44386"/>
    <lineage>
        <taxon>Eukaryota</taxon>
        <taxon>Metazoa</taxon>
        <taxon>Ecdysozoa</taxon>
        <taxon>Arthropoda</taxon>
        <taxon>Chelicerata</taxon>
        <taxon>Arachnida</taxon>
        <taxon>Acari</taxon>
        <taxon>Parasitiformes</taxon>
        <taxon>Ixodida</taxon>
        <taxon>Ixodoidea</taxon>
        <taxon>Ixodidae</taxon>
        <taxon>Haemaphysalinae</taxon>
        <taxon>Haemaphysalis</taxon>
    </lineage>
</organism>
<dbReference type="VEuPathDB" id="VectorBase:HLOH_047699"/>
<comment type="caution">
    <text evidence="2">The sequence shown here is derived from an EMBL/GenBank/DDBJ whole genome shotgun (WGS) entry which is preliminary data.</text>
</comment>
<proteinExistence type="predicted"/>
<name>A0A9J6H9G6_HAELO</name>
<evidence type="ECO:0000313" key="2">
    <source>
        <dbReference type="EMBL" id="KAH9383948.1"/>
    </source>
</evidence>
<keyword evidence="3" id="KW-1185">Reference proteome</keyword>
<dbReference type="EMBL" id="JABSTR010001326">
    <property type="protein sequence ID" value="KAH9383948.1"/>
    <property type="molecule type" value="Genomic_DNA"/>
</dbReference>
<protein>
    <submittedName>
        <fullName evidence="2">Uncharacterized protein</fullName>
    </submittedName>
</protein>
<feature type="coiled-coil region" evidence="1">
    <location>
        <begin position="36"/>
        <end position="70"/>
    </location>
</feature>
<accession>A0A9J6H9G6</accession>
<dbReference type="Proteomes" id="UP000821853">
    <property type="component" value="Unassembled WGS sequence"/>
</dbReference>
<sequence length="160" mass="18767">MRIKQKRPLKRIRLPPLRRITLPAQHERLDALRFSRAALQRSRARLLKRNKLLTKQLEESKKEMMKIQDEDVAEKLQALDMPPAQLLLLKECISAAKCTAKTNRRYTDDWLLLRLLLNIRSPATYSFLRGNNILPLPCVSTIRKYISMVGLKHGFDEDFF</sequence>
<dbReference type="AlphaFoldDB" id="A0A9J6H9G6"/>